<dbReference type="InterPro" id="IPR021251">
    <property type="entry name" value="DUF2793"/>
</dbReference>
<keyword evidence="2" id="KW-1185">Reference proteome</keyword>
<dbReference type="RefSeq" id="WP_184155746.1">
    <property type="nucleotide sequence ID" value="NZ_JACHKA010000001.1"/>
</dbReference>
<dbReference type="Pfam" id="PF10983">
    <property type="entry name" value="DUF2793"/>
    <property type="match status" value="1"/>
</dbReference>
<accession>A0ABR6NJ32</accession>
<organism evidence="1 2">
    <name type="scientific">Sphingobium lignivorans</name>
    <dbReference type="NCBI Taxonomy" id="2735886"/>
    <lineage>
        <taxon>Bacteria</taxon>
        <taxon>Pseudomonadati</taxon>
        <taxon>Pseudomonadota</taxon>
        <taxon>Alphaproteobacteria</taxon>
        <taxon>Sphingomonadales</taxon>
        <taxon>Sphingomonadaceae</taxon>
        <taxon>Sphingobium</taxon>
    </lineage>
</organism>
<evidence type="ECO:0000313" key="1">
    <source>
        <dbReference type="EMBL" id="MBB5987288.1"/>
    </source>
</evidence>
<proteinExistence type="predicted"/>
<sequence>MATTDRLALPLLAAGQAQKEITHNEALALLDLAVQLIVESADIATPPADPGTGQCWIVTTGATGAWLDAEGAVAGWTSQGWLFLRPAAGWRAWTIDRGHELRFDGSAWVDGPVREDGFYVGGERVVSARQGAIADPTGGAVQDDQARIALLAILSALRTHGLVSL</sequence>
<evidence type="ECO:0000313" key="2">
    <source>
        <dbReference type="Proteomes" id="UP001138540"/>
    </source>
</evidence>
<dbReference type="EMBL" id="JACHKA010000001">
    <property type="protein sequence ID" value="MBB5987288.1"/>
    <property type="molecule type" value="Genomic_DNA"/>
</dbReference>
<dbReference type="Proteomes" id="UP001138540">
    <property type="component" value="Unassembled WGS sequence"/>
</dbReference>
<comment type="caution">
    <text evidence="1">The sequence shown here is derived from an EMBL/GenBank/DDBJ whole genome shotgun (WGS) entry which is preliminary data.</text>
</comment>
<protein>
    <recommendedName>
        <fullName evidence="3">DUF2793 domain-containing protein</fullName>
    </recommendedName>
</protein>
<gene>
    <name evidence="1" type="ORF">HNP60_003262</name>
</gene>
<evidence type="ECO:0008006" key="3">
    <source>
        <dbReference type="Google" id="ProtNLM"/>
    </source>
</evidence>
<reference evidence="1 2" key="1">
    <citation type="submission" date="2020-08" db="EMBL/GenBank/DDBJ databases">
        <title>Exploring microbial biodiversity for novel pathways involved in the catabolism of aromatic compounds derived from lignin.</title>
        <authorList>
            <person name="Elkins J."/>
        </authorList>
    </citation>
    <scope>NUCLEOTIDE SEQUENCE [LARGE SCALE GENOMIC DNA]</scope>
    <source>
        <strain evidence="1 2">B1D3A</strain>
    </source>
</reference>
<name>A0ABR6NJ32_9SPHN</name>